<dbReference type="KEGG" id="pah:Poras_0960"/>
<evidence type="ECO:0000256" key="2">
    <source>
        <dbReference type="PIRSR" id="PIRSR018250-1"/>
    </source>
</evidence>
<name>F4KKH8_PORAD</name>
<dbReference type="AlphaFoldDB" id="F4KKH8"/>
<evidence type="ECO:0000256" key="3">
    <source>
        <dbReference type="PIRSR" id="PIRSR018250-3"/>
    </source>
</evidence>
<dbReference type="GO" id="GO:0009085">
    <property type="term" value="P:lysine biosynthetic process"/>
    <property type="evidence" value="ECO:0007669"/>
    <property type="project" value="InterPro"/>
</dbReference>
<proteinExistence type="predicted"/>
<dbReference type="Pfam" id="PF05222">
    <property type="entry name" value="AlaDh_PNT_N"/>
    <property type="match status" value="1"/>
</dbReference>
<dbReference type="CDD" id="cd05199">
    <property type="entry name" value="SDH_like"/>
    <property type="match status" value="1"/>
</dbReference>
<evidence type="ECO:0000313" key="6">
    <source>
        <dbReference type="Proteomes" id="UP000006545"/>
    </source>
</evidence>
<dbReference type="OrthoDB" id="1141481at2"/>
<dbReference type="PIRSF" id="PIRSF018250">
    <property type="entry name" value="Saccharopine_DH_Lys"/>
    <property type="match status" value="1"/>
</dbReference>
<dbReference type="InterPro" id="IPR051168">
    <property type="entry name" value="AASS"/>
</dbReference>
<evidence type="ECO:0000259" key="4">
    <source>
        <dbReference type="SMART" id="SM01003"/>
    </source>
</evidence>
<dbReference type="InterPro" id="IPR027281">
    <property type="entry name" value="Lys1"/>
</dbReference>
<dbReference type="EC" id="1.5.1.8" evidence="5"/>
<feature type="binding site" evidence="3">
    <location>
        <position position="303"/>
    </location>
    <ligand>
        <name>NAD(+)</name>
        <dbReference type="ChEBI" id="CHEBI:57540"/>
    </ligand>
</feature>
<dbReference type="EMBL" id="CP002689">
    <property type="protein sequence ID" value="AEE12903.1"/>
    <property type="molecule type" value="Genomic_DNA"/>
</dbReference>
<dbReference type="PANTHER" id="PTHR11133">
    <property type="entry name" value="SACCHAROPINE DEHYDROGENASE"/>
    <property type="match status" value="1"/>
</dbReference>
<keyword evidence="3" id="KW-0520">NAD</keyword>
<keyword evidence="1 5" id="KW-0560">Oxidoreductase</keyword>
<evidence type="ECO:0000256" key="1">
    <source>
        <dbReference type="ARBA" id="ARBA00023002"/>
    </source>
</evidence>
<gene>
    <name evidence="5" type="ordered locus">Poras_0960</name>
</gene>
<feature type="domain" description="Alanine dehydrogenase/pyridine nucleotide transhydrogenase N-terminal" evidence="4">
    <location>
        <begin position="9"/>
        <end position="142"/>
    </location>
</feature>
<feature type="active site" description="Proton donor" evidence="2">
    <location>
        <position position="96"/>
    </location>
</feature>
<dbReference type="eggNOG" id="COG0686">
    <property type="taxonomic scope" value="Bacteria"/>
</dbReference>
<dbReference type="Gene3D" id="3.40.50.720">
    <property type="entry name" value="NAD(P)-binding Rossmann-like Domain"/>
    <property type="match status" value="2"/>
</dbReference>
<protein>
    <submittedName>
        <fullName evidence="5">Saccharopine dehydrogenase (NADP(+), L-lysine-forming)</fullName>
        <ecNumber evidence="5">1.5.1.8</ecNumber>
    </submittedName>
</protein>
<dbReference type="STRING" id="879243.Poras_0960"/>
<dbReference type="GO" id="GO:0047130">
    <property type="term" value="F:saccharopine dehydrogenase (NADP+, L-lysine-forming) activity"/>
    <property type="evidence" value="ECO:0007669"/>
    <property type="project" value="UniProtKB-EC"/>
</dbReference>
<sequence>MKKNKFTIGLPKETKTPVDGRVMFSPDQAAEIMLRYPIEIIVESSAVRCFPDRQYQDMGIQVVDNLTSVDCDIIIGIKEQELTHIIPNRHYVFFGHFAKEQEYNRSLAKHLLSNKNTFTDHEYLVDNSNKRLCAFGRYAGIVGAYNAIWGYGLKEKQYALSSPNSLGVVEKLLEAVKLINIEKLPNILFTGNGNVAKGCREFLTAIGYEETTIEDYTIRKSYETKPLFVNLLLKDLVQRIDGKPFSRIDFSNHPEEYVSCLLPKLEGFPVLIPCHFWGEKDPVYLNQEDLIKLSGKLKLVADVTCDISGGFKCTIRSSTHANPFYDYNPFSNKEEDAFSSPSNITIMAVDTLPNAIPITSSVYFGSKYMELIIPGLLEENQESKEAINRATIIRDGQLTSRFSYLSSFVE</sequence>
<dbReference type="InterPro" id="IPR007886">
    <property type="entry name" value="AlaDH/PNT_N"/>
</dbReference>
<feature type="active site" description="Proton acceptor" evidence="2">
    <location>
        <position position="78"/>
    </location>
</feature>
<accession>F4KKH8</accession>
<organism evidence="5 6">
    <name type="scientific">Porphyromonas asaccharolytica (strain ATCC 25260 / DSM 20707 / BCRC 10618 / CCUG 7834 / JCM 6326 / LMG 13178 / VPI 4198 / B440)</name>
    <name type="common">Bacteroides asaccharolyticus</name>
    <dbReference type="NCBI Taxonomy" id="879243"/>
    <lineage>
        <taxon>Bacteria</taxon>
        <taxon>Pseudomonadati</taxon>
        <taxon>Bacteroidota</taxon>
        <taxon>Bacteroidia</taxon>
        <taxon>Bacteroidales</taxon>
        <taxon>Porphyromonadaceae</taxon>
        <taxon>Porphyromonas</taxon>
    </lineage>
</organism>
<evidence type="ECO:0000313" key="5">
    <source>
        <dbReference type="EMBL" id="AEE12903.1"/>
    </source>
</evidence>
<dbReference type="SUPFAM" id="SSF52283">
    <property type="entry name" value="Formate/glycerate dehydrogenase catalytic domain-like"/>
    <property type="match status" value="1"/>
</dbReference>
<feature type="binding site" evidence="3">
    <location>
        <position position="224"/>
    </location>
    <ligand>
        <name>NAD(+)</name>
        <dbReference type="ChEBI" id="CHEBI:57540"/>
    </ligand>
</feature>
<dbReference type="GO" id="GO:0004754">
    <property type="term" value="F:saccharopine dehydrogenase (NAD+, L-lysine-forming) activity"/>
    <property type="evidence" value="ECO:0007669"/>
    <property type="project" value="InterPro"/>
</dbReference>
<reference evidence="6" key="1">
    <citation type="submission" date="2011-04" db="EMBL/GenBank/DDBJ databases">
        <title>The complete genome of Porphyromonas asaccharolytica DSM 20707.</title>
        <authorList>
            <person name="Lucas S."/>
            <person name="Han J."/>
            <person name="Lapidus A."/>
            <person name="Bruce D."/>
            <person name="Goodwin L."/>
            <person name="Pitluck S."/>
            <person name="Peters L."/>
            <person name="Kyrpides N."/>
            <person name="Mavromatis K."/>
            <person name="Ivanova N."/>
            <person name="Ovchinnikova G."/>
            <person name="Pagani I."/>
            <person name="Lu M."/>
            <person name="Detter J.C."/>
            <person name="Tapia R."/>
            <person name="Han C."/>
            <person name="Land M."/>
            <person name="Hauser L."/>
            <person name="Markowitz V."/>
            <person name="Cheng J.-F."/>
            <person name="Hugenholtz P."/>
            <person name="Woyke T."/>
            <person name="Wu D."/>
            <person name="Gronow S."/>
            <person name="Wellnitz S."/>
            <person name="Brambilla E."/>
            <person name="Klenk H.-P."/>
            <person name="Eisen J.A."/>
        </authorList>
    </citation>
    <scope>NUCLEOTIDE SEQUENCE [LARGE SCALE GENOMIC DNA]</scope>
    <source>
        <strain evidence="6">ATCC 25260 / DSM 20707 / VPI 4198</strain>
    </source>
</reference>
<dbReference type="RefSeq" id="WP_013760385.1">
    <property type="nucleotide sequence ID" value="NC_015501.1"/>
</dbReference>
<dbReference type="HOGENOM" id="CLU_005231_2_1_10"/>
<keyword evidence="6" id="KW-1185">Reference proteome</keyword>
<dbReference type="PANTHER" id="PTHR11133:SF22">
    <property type="entry name" value="ALPHA-AMINOADIPIC SEMIALDEHYDE SYNTHASE, MITOCHONDRIAL"/>
    <property type="match status" value="1"/>
</dbReference>
<dbReference type="SMART" id="SM01003">
    <property type="entry name" value="AlaDh_PNT_N"/>
    <property type="match status" value="1"/>
</dbReference>
<dbReference type="Proteomes" id="UP000006545">
    <property type="component" value="Chromosome"/>
</dbReference>